<dbReference type="AlphaFoldDB" id="A0A418XPP3"/>
<dbReference type="OrthoDB" id="7041962at2"/>
<organism evidence="1 2">
    <name type="scientific">Pseudomonas cavernicola</name>
    <dbReference type="NCBI Taxonomy" id="2320866"/>
    <lineage>
        <taxon>Bacteria</taxon>
        <taxon>Pseudomonadati</taxon>
        <taxon>Pseudomonadota</taxon>
        <taxon>Gammaproteobacteria</taxon>
        <taxon>Pseudomonadales</taxon>
        <taxon>Pseudomonadaceae</taxon>
        <taxon>Pseudomonas</taxon>
    </lineage>
</organism>
<protein>
    <submittedName>
        <fullName evidence="1">Uncharacterized protein</fullName>
    </submittedName>
</protein>
<dbReference type="Proteomes" id="UP000284021">
    <property type="component" value="Unassembled WGS sequence"/>
</dbReference>
<reference evidence="1 2" key="1">
    <citation type="submission" date="2018-09" db="EMBL/GenBank/DDBJ databases">
        <authorList>
            <person name="Zhu H."/>
        </authorList>
    </citation>
    <scope>NUCLEOTIDE SEQUENCE [LARGE SCALE GENOMIC DNA]</scope>
    <source>
        <strain evidence="1 2">K1S02-6</strain>
    </source>
</reference>
<dbReference type="EMBL" id="QYUR01000002">
    <property type="protein sequence ID" value="RJG14391.1"/>
    <property type="molecule type" value="Genomic_DNA"/>
</dbReference>
<keyword evidence="2" id="KW-1185">Reference proteome</keyword>
<accession>A0A418XPP3</accession>
<gene>
    <name evidence="1" type="ORF">D3879_10060</name>
</gene>
<proteinExistence type="predicted"/>
<evidence type="ECO:0000313" key="2">
    <source>
        <dbReference type="Proteomes" id="UP000284021"/>
    </source>
</evidence>
<sequence>MIAYGFTLGACHSSGVDAKDSYLYCGKLLWPAQREDYLPFPEGMEVNHSSQPGIAQAIEQREKHRIRFAYEDMSISYRVMQEAVDMIIRQGSNHVCLEAGTLEEADSGVPLEVSPLPAADGRVILESTPDRKK</sequence>
<name>A0A418XPP3_9PSED</name>
<evidence type="ECO:0000313" key="1">
    <source>
        <dbReference type="EMBL" id="RJG14391.1"/>
    </source>
</evidence>
<comment type="caution">
    <text evidence="1">The sequence shown here is derived from an EMBL/GenBank/DDBJ whole genome shotgun (WGS) entry which is preliminary data.</text>
</comment>